<dbReference type="SUPFAM" id="SSF51182">
    <property type="entry name" value="RmlC-like cupins"/>
    <property type="match status" value="1"/>
</dbReference>
<evidence type="ECO:0000313" key="5">
    <source>
        <dbReference type="EMBL" id="QNM13452.1"/>
    </source>
</evidence>
<evidence type="ECO:0000256" key="1">
    <source>
        <dbReference type="ARBA" id="ARBA00023015"/>
    </source>
</evidence>
<dbReference type="InterPro" id="IPR014710">
    <property type="entry name" value="RmlC-like_jellyroll"/>
</dbReference>
<dbReference type="PANTHER" id="PTHR43280">
    <property type="entry name" value="ARAC-FAMILY TRANSCRIPTIONAL REGULATOR"/>
    <property type="match status" value="1"/>
</dbReference>
<dbReference type="Gene3D" id="2.60.120.10">
    <property type="entry name" value="Jelly Rolls"/>
    <property type="match status" value="1"/>
</dbReference>
<organism evidence="5 6">
    <name type="scientific">[Eubacterium] hominis</name>
    <dbReference type="NCBI Taxonomy" id="2764325"/>
    <lineage>
        <taxon>Bacteria</taxon>
        <taxon>Bacillati</taxon>
        <taxon>Bacillota</taxon>
        <taxon>Erysipelotrichia</taxon>
        <taxon>Erysipelotrichales</taxon>
        <taxon>Erysipelotrichaceae</taxon>
        <taxon>Amedibacillus</taxon>
    </lineage>
</organism>
<keyword evidence="6" id="KW-1185">Reference proteome</keyword>
<keyword evidence="1" id="KW-0805">Transcription regulation</keyword>
<dbReference type="Gene3D" id="1.10.10.60">
    <property type="entry name" value="Homeodomain-like"/>
    <property type="match status" value="2"/>
</dbReference>
<name>A0A7G9GRM0_9FIRM</name>
<dbReference type="PROSITE" id="PS01124">
    <property type="entry name" value="HTH_ARAC_FAMILY_2"/>
    <property type="match status" value="1"/>
</dbReference>
<dbReference type="AlphaFoldDB" id="A0A7G9GRM0"/>
<keyword evidence="2" id="KW-0238">DNA-binding</keyword>
<dbReference type="GO" id="GO:0003700">
    <property type="term" value="F:DNA-binding transcription factor activity"/>
    <property type="evidence" value="ECO:0007669"/>
    <property type="project" value="InterPro"/>
</dbReference>
<dbReference type="InterPro" id="IPR009057">
    <property type="entry name" value="Homeodomain-like_sf"/>
</dbReference>
<dbReference type="PANTHER" id="PTHR43280:SF28">
    <property type="entry name" value="HTH-TYPE TRANSCRIPTIONAL ACTIVATOR RHAS"/>
    <property type="match status" value="1"/>
</dbReference>
<dbReference type="EMBL" id="CP060636">
    <property type="protein sequence ID" value="QNM13452.1"/>
    <property type="molecule type" value="Genomic_DNA"/>
</dbReference>
<dbReference type="RefSeq" id="WP_117452501.1">
    <property type="nucleotide sequence ID" value="NZ_CP060636.1"/>
</dbReference>
<feature type="domain" description="HTH araC/xylS-type" evidence="4">
    <location>
        <begin position="228"/>
        <end position="325"/>
    </location>
</feature>
<protein>
    <submittedName>
        <fullName evidence="5">AraC family transcriptional regulator</fullName>
    </submittedName>
</protein>
<dbReference type="InterPro" id="IPR011051">
    <property type="entry name" value="RmlC_Cupin_sf"/>
</dbReference>
<dbReference type="SUPFAM" id="SSF46689">
    <property type="entry name" value="Homeodomain-like"/>
    <property type="match status" value="1"/>
</dbReference>
<sequence length="334" mass="39236">MNYQELEAYLYSNHTVSTVDENTVFQHFILNHDIVPYNNEYLTILGSDRDFHGVNHIISVHERNCPKIPMHIYHYIKINYVYHGNITIQLEDKKIALNKGDLIIIDKHVPHEILPTSMDDILINIILKVEFFSESFINNLPEESILSKFLKQLLGKKGIHTHYLICNTKNNQLVHQCVQNILCEHLDTQICSSELIDRYISILITHLIRCFGFDTNYHSQKKNEELLQSILNYIKNNYVRGNLNDMCNHLGYTSVYICNFIKQQTGETFKKLVFEERLKKSTIFLLNTNYPVYEISELVGFNNLTSFYKQFQKRYHCTPNEFRSNIDASSIKSN</sequence>
<dbReference type="KEGG" id="ehn:H9Q80_05755"/>
<evidence type="ECO:0000256" key="2">
    <source>
        <dbReference type="ARBA" id="ARBA00023125"/>
    </source>
</evidence>
<proteinExistence type="predicted"/>
<evidence type="ECO:0000256" key="3">
    <source>
        <dbReference type="ARBA" id="ARBA00023163"/>
    </source>
</evidence>
<reference evidence="5 6" key="1">
    <citation type="submission" date="2020-08" db="EMBL/GenBank/DDBJ databases">
        <authorList>
            <person name="Liu C."/>
            <person name="Sun Q."/>
        </authorList>
    </citation>
    <scope>NUCLEOTIDE SEQUENCE [LARGE SCALE GENOMIC DNA]</scope>
    <source>
        <strain evidence="5 6">NSJ-61</strain>
    </source>
</reference>
<keyword evidence="3" id="KW-0804">Transcription</keyword>
<dbReference type="Proteomes" id="UP000515856">
    <property type="component" value="Chromosome"/>
</dbReference>
<dbReference type="SMART" id="SM00342">
    <property type="entry name" value="HTH_ARAC"/>
    <property type="match status" value="1"/>
</dbReference>
<dbReference type="InterPro" id="IPR018060">
    <property type="entry name" value="HTH_AraC"/>
</dbReference>
<gene>
    <name evidence="5" type="ORF">H9Q80_05755</name>
</gene>
<evidence type="ECO:0000313" key="6">
    <source>
        <dbReference type="Proteomes" id="UP000515856"/>
    </source>
</evidence>
<evidence type="ECO:0000259" key="4">
    <source>
        <dbReference type="PROSITE" id="PS01124"/>
    </source>
</evidence>
<dbReference type="Pfam" id="PF12833">
    <property type="entry name" value="HTH_18"/>
    <property type="match status" value="1"/>
</dbReference>
<dbReference type="GO" id="GO:0043565">
    <property type="term" value="F:sequence-specific DNA binding"/>
    <property type="evidence" value="ECO:0007669"/>
    <property type="project" value="InterPro"/>
</dbReference>
<accession>A0A7G9GRM0</accession>